<name>A0A7E4WBY2_PANRE</name>
<feature type="compositionally biased region" description="Basic and acidic residues" evidence="1">
    <location>
        <begin position="340"/>
        <end position="351"/>
    </location>
</feature>
<dbReference type="WBParaSite" id="Pan_g9437.t1">
    <property type="protein sequence ID" value="Pan_g9437.t1"/>
    <property type="gene ID" value="Pan_g9437"/>
</dbReference>
<dbReference type="Proteomes" id="UP000492821">
    <property type="component" value="Unassembled WGS sequence"/>
</dbReference>
<evidence type="ECO:0000256" key="1">
    <source>
        <dbReference type="SAM" id="MobiDB-lite"/>
    </source>
</evidence>
<feature type="compositionally biased region" description="Basic and acidic residues" evidence="1">
    <location>
        <begin position="274"/>
        <end position="286"/>
    </location>
</feature>
<accession>A0A7E4WBY2</accession>
<feature type="region of interest" description="Disordered" evidence="1">
    <location>
        <begin position="520"/>
        <end position="564"/>
    </location>
</feature>
<evidence type="ECO:0000313" key="2">
    <source>
        <dbReference type="Proteomes" id="UP000492821"/>
    </source>
</evidence>
<feature type="compositionally biased region" description="Polar residues" evidence="1">
    <location>
        <begin position="204"/>
        <end position="226"/>
    </location>
</feature>
<organism evidence="2 3">
    <name type="scientific">Panagrellus redivivus</name>
    <name type="common">Microworm</name>
    <dbReference type="NCBI Taxonomy" id="6233"/>
    <lineage>
        <taxon>Eukaryota</taxon>
        <taxon>Metazoa</taxon>
        <taxon>Ecdysozoa</taxon>
        <taxon>Nematoda</taxon>
        <taxon>Chromadorea</taxon>
        <taxon>Rhabditida</taxon>
        <taxon>Tylenchina</taxon>
        <taxon>Panagrolaimomorpha</taxon>
        <taxon>Panagrolaimoidea</taxon>
        <taxon>Panagrolaimidae</taxon>
        <taxon>Panagrellus</taxon>
    </lineage>
</organism>
<evidence type="ECO:0000313" key="3">
    <source>
        <dbReference type="WBParaSite" id="Pan_g9437.t1"/>
    </source>
</evidence>
<proteinExistence type="predicted"/>
<protein>
    <submittedName>
        <fullName evidence="3">Helitron_like_N domain-containing protein</fullName>
    </submittedName>
</protein>
<reference evidence="2" key="1">
    <citation type="journal article" date="2013" name="Genetics">
        <title>The draft genome and transcriptome of Panagrellus redivivus are shaped by the harsh demands of a free-living lifestyle.</title>
        <authorList>
            <person name="Srinivasan J."/>
            <person name="Dillman A.R."/>
            <person name="Macchietto M.G."/>
            <person name="Heikkinen L."/>
            <person name="Lakso M."/>
            <person name="Fracchia K.M."/>
            <person name="Antoshechkin I."/>
            <person name="Mortazavi A."/>
            <person name="Wong G."/>
            <person name="Sternberg P.W."/>
        </authorList>
    </citation>
    <scope>NUCLEOTIDE SEQUENCE [LARGE SCALE GENOMIC DNA]</scope>
    <source>
        <strain evidence="2">MT8872</strain>
    </source>
</reference>
<keyword evidence="2" id="KW-1185">Reference proteome</keyword>
<feature type="region of interest" description="Disordered" evidence="1">
    <location>
        <begin position="204"/>
        <end position="298"/>
    </location>
</feature>
<dbReference type="AlphaFoldDB" id="A0A7E4WBY2"/>
<feature type="region of interest" description="Disordered" evidence="1">
    <location>
        <begin position="340"/>
        <end position="383"/>
    </location>
</feature>
<reference evidence="3" key="2">
    <citation type="submission" date="2020-10" db="UniProtKB">
        <authorList>
            <consortium name="WormBaseParasite"/>
        </authorList>
    </citation>
    <scope>IDENTIFICATION</scope>
</reference>
<sequence>MLTCFTQPICNSRSAYACGLHRPKYLCVMDSVDGQDCDEFFDPPLSPSCRDYIDHGDDVFLRGVKHDQVPQESVVNVDPTEVVMETTPQAPATNNGFTERYNNAANLLSHPEQSIHFESNPVFDDMCMDYIQTGVLHPELERSLYETDCREQRISQIVAYLKDDAPTPKLEESQDDLSVIRDDFLLDDLVDICGLRRAAEPETQLLSHPITQTDGEVYNSPDNQPPSEGIFYNPSRWTPSDFPLSDGGGTQNCDNNNDDNLPIKYIDPAPNSVRSEEEHRVNDHGETTNSDDDFVPNNDRFAGNVIYPDHFEKTQKKRRRNTRKGVKECIKKLQNMELEKKDSFDTSETTKTKKGRRGRRPVGNEPTVNSKKVAKYRNTTKDSGTSADGFIKKCFECSFAFEEPQRMMLCETYEFVVKKLAKKCRWDKEELLKKVEFHKPTFETLHPRYGPGRADNPDDAQMRSIKSGPRVPLLLLYDQLLQLQKKQVTGYNSIMQDLKENCPKLYDDLTTTCRRLISRELSNPPHQGPLIPTAEPNQATTNSRKRVGDNSAGPTSRVKRGKFV</sequence>